<dbReference type="Gene3D" id="3.60.21.70">
    <property type="entry name" value="PhoD-like phosphatase"/>
    <property type="match status" value="1"/>
</dbReference>
<dbReference type="RefSeq" id="WP_096058967.1">
    <property type="nucleotide sequence ID" value="NZ_LAXD01000001.1"/>
</dbReference>
<evidence type="ECO:0000259" key="2">
    <source>
        <dbReference type="Pfam" id="PF25077"/>
    </source>
</evidence>
<dbReference type="OrthoDB" id="9795624at2"/>
<dbReference type="Proteomes" id="UP000070188">
    <property type="component" value="Unassembled WGS sequence"/>
</dbReference>
<dbReference type="STRING" id="1469144.LI90_1063"/>
<dbReference type="PATRIC" id="fig|1469144.10.peg.1184"/>
<name>A0A132MNK0_9ACTN</name>
<dbReference type="Pfam" id="PF09423">
    <property type="entry name" value="PhoD"/>
    <property type="match status" value="1"/>
</dbReference>
<evidence type="ECO:0000259" key="1">
    <source>
        <dbReference type="Pfam" id="PF09423"/>
    </source>
</evidence>
<comment type="caution">
    <text evidence="3">The sequence shown here is derived from an EMBL/GenBank/DDBJ whole genome shotgun (WGS) entry which is preliminary data.</text>
</comment>
<dbReference type="Pfam" id="PF25077">
    <property type="entry name" value="DUF7800"/>
    <property type="match status" value="1"/>
</dbReference>
<organism evidence="3 4">
    <name type="scientific">Carbonactinospora thermoautotrophica</name>
    <dbReference type="NCBI Taxonomy" id="1469144"/>
    <lineage>
        <taxon>Bacteria</taxon>
        <taxon>Bacillati</taxon>
        <taxon>Actinomycetota</taxon>
        <taxon>Actinomycetes</taxon>
        <taxon>Kitasatosporales</taxon>
        <taxon>Carbonactinosporaceae</taxon>
        <taxon>Carbonactinospora</taxon>
    </lineage>
</organism>
<accession>A0A132MNK0</accession>
<dbReference type="InterPro" id="IPR018946">
    <property type="entry name" value="PhoD-like_MPP"/>
</dbReference>
<protein>
    <submittedName>
        <fullName evidence="3">Uncharacterized protein</fullName>
    </submittedName>
</protein>
<gene>
    <name evidence="3" type="ORF">LI90_1063</name>
</gene>
<dbReference type="AlphaFoldDB" id="A0A132MNK0"/>
<dbReference type="InterPro" id="IPR056702">
    <property type="entry name" value="DUF7800"/>
</dbReference>
<dbReference type="SUPFAM" id="SSF56300">
    <property type="entry name" value="Metallo-dependent phosphatases"/>
    <property type="match status" value="1"/>
</dbReference>
<dbReference type="CDD" id="cd07389">
    <property type="entry name" value="MPP_PhoD"/>
    <property type="match status" value="1"/>
</dbReference>
<evidence type="ECO:0000313" key="3">
    <source>
        <dbReference type="EMBL" id="KWW99428.1"/>
    </source>
</evidence>
<feature type="domain" description="DUF7800" evidence="2">
    <location>
        <begin position="1"/>
        <end position="88"/>
    </location>
</feature>
<dbReference type="PANTHER" id="PTHR37031:SF2">
    <property type="entry name" value="PHOD-LIKE PHOSPHATASE METALLOPHOSPHATASE DOMAIN-CONTAINING PROTEIN"/>
    <property type="match status" value="1"/>
</dbReference>
<dbReference type="InterPro" id="IPR038607">
    <property type="entry name" value="PhoD-like_sf"/>
</dbReference>
<proteinExistence type="predicted"/>
<evidence type="ECO:0000313" key="4">
    <source>
        <dbReference type="Proteomes" id="UP000070188"/>
    </source>
</evidence>
<dbReference type="EMBL" id="LAXD01000001">
    <property type="protein sequence ID" value="KWW99428.1"/>
    <property type="molecule type" value="Genomic_DNA"/>
</dbReference>
<dbReference type="InterPro" id="IPR029052">
    <property type="entry name" value="Metallo-depent_PP-like"/>
</dbReference>
<feature type="domain" description="PhoD-like phosphatase metallophosphatase" evidence="1">
    <location>
        <begin position="134"/>
        <end position="317"/>
    </location>
</feature>
<keyword evidence="4" id="KW-1185">Reference proteome</keyword>
<reference evidence="4" key="1">
    <citation type="submission" date="2015-04" db="EMBL/GenBank/DDBJ databases">
        <title>Physiological reanalysis, assessment of diazotrophy, and genome sequences of multiple isolates of Streptomyces thermoautotrophicus.</title>
        <authorList>
            <person name="MacKellar D.C."/>
            <person name="Lieber L."/>
            <person name="Norman J."/>
            <person name="Bolger A."/>
            <person name="Tobin C."/>
            <person name="Murray J.W."/>
            <person name="Chang R."/>
            <person name="Ford T."/>
            <person name="Nguyen P.Q."/>
            <person name="Woodward J."/>
            <person name="Permingeat H."/>
            <person name="Joshi N.S."/>
            <person name="Silver P.A."/>
            <person name="Usadel B."/>
            <person name="Rutherford A.W."/>
            <person name="Friesen M."/>
            <person name="Prell J."/>
        </authorList>
    </citation>
    <scope>NUCLEOTIDE SEQUENCE [LARGE SCALE GENOMIC DNA]</scope>
    <source>
        <strain evidence="4">H1</strain>
    </source>
</reference>
<dbReference type="PANTHER" id="PTHR37031">
    <property type="entry name" value="METALLOPHOSPHATASE BINDING DOMAIN PROTEIN"/>
    <property type="match status" value="1"/>
</dbReference>
<sequence length="539" mass="59428">MPRLVLGPLLRHTDGTTATVWVETDAPGEVRVDAGGRVHAARTFTVHGHHYALVEVTGLEPGTATPYTVELDGKRVWPEPGSPFPPSRLRTPAPDGPLRLVFGSCRTSRGHDATCDDAYGVDMLCAYAHRLARAADEEWPAALLLLGDQVYADETSAAMREFIRARRDLDTPPGAEVADFAEYAHLYRLAWSEPAVRWLLSTVPTWMIFDDHDVRDDWNTSAAWRAWIAEQPWWRGRITGGLAAYWIYQHLGNLSPAERAADPVLAALRETPGDAGPVLDEFAWRADQEPGAYRWSYARDFGSARLVVLDTRCGRRLDPGARDILPDATWKWFDAQATGGIDHLLVASTLPYLLPRAVHEVERWSEAVGDGAWGRWATGPVERIRQALDLEHWGAFRRSFDAMARLVTEVAAGRRGPAPATVSFLSGDVHFSYLARVLGIGPAQVYQVVCSPIRNPLSPALRRANSLALTGPARFGCRVLAATARAVDTPIDWVIERGPWYDNALATLDIAGRSCALRWETVRGRVGSPFEALAAVRLS</sequence>